<feature type="domain" description="Zn(2)-C6 fungal-type" evidence="6">
    <location>
        <begin position="28"/>
        <end position="57"/>
    </location>
</feature>
<evidence type="ECO:0000256" key="1">
    <source>
        <dbReference type="ARBA" id="ARBA00022723"/>
    </source>
</evidence>
<dbReference type="PANTHER" id="PTHR47424">
    <property type="entry name" value="REGULATORY PROTEIN GAL4"/>
    <property type="match status" value="1"/>
</dbReference>
<name>A0A8G0LN27_9HYPO</name>
<evidence type="ECO:0000256" key="5">
    <source>
        <dbReference type="SAM" id="MobiDB-lite"/>
    </source>
</evidence>
<proteinExistence type="predicted"/>
<evidence type="ECO:0000256" key="3">
    <source>
        <dbReference type="ARBA" id="ARBA00023163"/>
    </source>
</evidence>
<sequence length="694" mass="77895">MNPQRAHPDDVSGDPPVTLTRGKRSITACIRCRERKVKCSGSLPCQNCSSRSVECAFDPEDKKVVVSERFLNELKRSSNHLPLTSPSHRSKRQRIRSYPRRDDGIQGEDDTDAGGATSDAETAVIDDAAEICNPLAVTPSKVIEDTEGRRRFLGPSSTWAYVQQAMSILQHCIKDQHQPSPQLPATSDGGAFVLDWPSTSQTTPTTPLTIDRLPSLTYSLYLTDTVKFYLGPMYHLYDEDIFREQLNEFYASGPWVEPPRSSRLWFIQYLLIMALGKALILPGSSDKRPTGCDYVLRAIELLPDVHGYYTDSILSVEILCCLSLYLQSIDHRNAAYNYIGQALRIALSQGFHRELTGASLTVKELHRHRHAWWTLYILDKRFSSLMGAPNCIQDNEITVLLPEPDHDQGEYQMFGLHVRLTRLLADVLRIYTVTGRLKSTYVKDAQKALRKTAAVGKEFRQDCDFTRMGTAPISRASATLMLYYHQCIILTIRPLFLSLIHSTLAQSGLYPRRGEVRVLAEPVKALLDTCYNSALVSLDVLVALQRQNLLEAFLPFDLDCTISAAISLALIQAIPATSHNCSLSINAALDVLDSMVMRGYVIAQYRKAELESLLETLHTIFKHQSSTEELNHSYQDGRLRSGNASILPDMEAQQQPPNVRINRSSPDFILSLAELLDWESIMEFQGGDLEAAWL</sequence>
<gene>
    <name evidence="7" type="ORF">H0G86_012219</name>
</gene>
<dbReference type="GO" id="GO:0008270">
    <property type="term" value="F:zinc ion binding"/>
    <property type="evidence" value="ECO:0007669"/>
    <property type="project" value="InterPro"/>
</dbReference>
<dbReference type="PROSITE" id="PS00463">
    <property type="entry name" value="ZN2_CY6_FUNGAL_1"/>
    <property type="match status" value="1"/>
</dbReference>
<evidence type="ECO:0000256" key="4">
    <source>
        <dbReference type="ARBA" id="ARBA00023242"/>
    </source>
</evidence>
<keyword evidence="8" id="KW-1185">Reference proteome</keyword>
<feature type="compositionally biased region" description="Basic and acidic residues" evidence="5">
    <location>
        <begin position="1"/>
        <end position="10"/>
    </location>
</feature>
<accession>A0A8G0LN27</accession>
<dbReference type="AlphaFoldDB" id="A0A8G0LN27"/>
<keyword evidence="2" id="KW-0805">Transcription regulation</keyword>
<dbReference type="InterPro" id="IPR007219">
    <property type="entry name" value="XnlR_reg_dom"/>
</dbReference>
<dbReference type="GO" id="GO:0006351">
    <property type="term" value="P:DNA-templated transcription"/>
    <property type="evidence" value="ECO:0007669"/>
    <property type="project" value="InterPro"/>
</dbReference>
<feature type="region of interest" description="Disordered" evidence="5">
    <location>
        <begin position="1"/>
        <end position="20"/>
    </location>
</feature>
<dbReference type="Pfam" id="PF04082">
    <property type="entry name" value="Fungal_trans"/>
    <property type="match status" value="1"/>
</dbReference>
<dbReference type="GO" id="GO:0003677">
    <property type="term" value="F:DNA binding"/>
    <property type="evidence" value="ECO:0007669"/>
    <property type="project" value="InterPro"/>
</dbReference>
<evidence type="ECO:0000313" key="7">
    <source>
        <dbReference type="EMBL" id="QYT05323.1"/>
    </source>
</evidence>
<dbReference type="CDD" id="cd12148">
    <property type="entry name" value="fungal_TF_MHR"/>
    <property type="match status" value="1"/>
</dbReference>
<keyword evidence="4" id="KW-0539">Nucleus</keyword>
<keyword evidence="3" id="KW-0804">Transcription</keyword>
<evidence type="ECO:0000259" key="6">
    <source>
        <dbReference type="PROSITE" id="PS50048"/>
    </source>
</evidence>
<reference evidence="7 8" key="1">
    <citation type="journal article" date="2021" name="BMC Genomics">
        <title>Telomere-to-telomere genome assembly of asparaginase-producing Trichoderma simmonsii.</title>
        <authorList>
            <person name="Chung D."/>
            <person name="Kwon Y.M."/>
            <person name="Yang Y."/>
        </authorList>
    </citation>
    <scope>NUCLEOTIDE SEQUENCE [LARGE SCALE GENOMIC DNA]</scope>
    <source>
        <strain evidence="7 8">GH-Sj1</strain>
    </source>
</reference>
<feature type="compositionally biased region" description="Basic residues" evidence="5">
    <location>
        <begin position="88"/>
        <end position="98"/>
    </location>
</feature>
<dbReference type="CDD" id="cd00067">
    <property type="entry name" value="GAL4"/>
    <property type="match status" value="1"/>
</dbReference>
<protein>
    <submittedName>
        <fullName evidence="7">Fungal_trans domain-containing protein</fullName>
    </submittedName>
</protein>
<dbReference type="PROSITE" id="PS50048">
    <property type="entry name" value="ZN2_CY6_FUNGAL_2"/>
    <property type="match status" value="1"/>
</dbReference>
<evidence type="ECO:0000256" key="2">
    <source>
        <dbReference type="ARBA" id="ARBA00023015"/>
    </source>
</evidence>
<dbReference type="GO" id="GO:0000981">
    <property type="term" value="F:DNA-binding transcription factor activity, RNA polymerase II-specific"/>
    <property type="evidence" value="ECO:0007669"/>
    <property type="project" value="InterPro"/>
</dbReference>
<dbReference type="EMBL" id="CP075870">
    <property type="protein sequence ID" value="QYT05323.1"/>
    <property type="molecule type" value="Genomic_DNA"/>
</dbReference>
<feature type="region of interest" description="Disordered" evidence="5">
    <location>
        <begin position="77"/>
        <end position="117"/>
    </location>
</feature>
<dbReference type="SUPFAM" id="SSF57701">
    <property type="entry name" value="Zn2/Cys6 DNA-binding domain"/>
    <property type="match status" value="1"/>
</dbReference>
<keyword evidence="1" id="KW-0479">Metal-binding</keyword>
<dbReference type="PANTHER" id="PTHR47424:SF6">
    <property type="entry name" value="PROLINE UTILIZATION TRANS-ACTIVATOR"/>
    <property type="match status" value="1"/>
</dbReference>
<dbReference type="InterPro" id="IPR051127">
    <property type="entry name" value="Fungal_SecMet_Regulators"/>
</dbReference>
<dbReference type="InterPro" id="IPR036864">
    <property type="entry name" value="Zn2-C6_fun-type_DNA-bd_sf"/>
</dbReference>
<dbReference type="Gene3D" id="4.10.240.10">
    <property type="entry name" value="Zn(2)-C6 fungal-type DNA-binding domain"/>
    <property type="match status" value="1"/>
</dbReference>
<dbReference type="InterPro" id="IPR001138">
    <property type="entry name" value="Zn2Cys6_DnaBD"/>
</dbReference>
<dbReference type="SMART" id="SM00906">
    <property type="entry name" value="Fungal_trans"/>
    <property type="match status" value="1"/>
</dbReference>
<organism evidence="7 8">
    <name type="scientific">Trichoderma simmonsii</name>
    <dbReference type="NCBI Taxonomy" id="1491479"/>
    <lineage>
        <taxon>Eukaryota</taxon>
        <taxon>Fungi</taxon>
        <taxon>Dikarya</taxon>
        <taxon>Ascomycota</taxon>
        <taxon>Pezizomycotina</taxon>
        <taxon>Sordariomycetes</taxon>
        <taxon>Hypocreomycetidae</taxon>
        <taxon>Hypocreales</taxon>
        <taxon>Hypocreaceae</taxon>
        <taxon>Trichoderma</taxon>
    </lineage>
</organism>
<dbReference type="SMART" id="SM00066">
    <property type="entry name" value="GAL4"/>
    <property type="match status" value="1"/>
</dbReference>
<evidence type="ECO:0000313" key="8">
    <source>
        <dbReference type="Proteomes" id="UP000826661"/>
    </source>
</evidence>
<dbReference type="Proteomes" id="UP000826661">
    <property type="component" value="Chromosome VII"/>
</dbReference>
<dbReference type="Pfam" id="PF00172">
    <property type="entry name" value="Zn_clus"/>
    <property type="match status" value="1"/>
</dbReference>